<proteinExistence type="predicted"/>
<protein>
    <submittedName>
        <fullName evidence="1">Uncharacterized protein</fullName>
    </submittedName>
</protein>
<dbReference type="AlphaFoldDB" id="A0A2N6MNF4"/>
<gene>
    <name evidence="1" type="ORF">CEN41_01775</name>
</gene>
<organism evidence="1 2">
    <name type="scientific">Fischerella thermalis CCMEE 5330</name>
    <dbReference type="NCBI Taxonomy" id="2019670"/>
    <lineage>
        <taxon>Bacteria</taxon>
        <taxon>Bacillati</taxon>
        <taxon>Cyanobacteriota</taxon>
        <taxon>Cyanophyceae</taxon>
        <taxon>Nostocales</taxon>
        <taxon>Hapalosiphonaceae</taxon>
        <taxon>Fischerella</taxon>
    </lineage>
</organism>
<reference evidence="1 2" key="1">
    <citation type="submission" date="2017-07" db="EMBL/GenBank/DDBJ databases">
        <title>Genomes of Fischerella (Mastigocladus) sp. strains.</title>
        <authorList>
            <person name="Miller S.R."/>
        </authorList>
    </citation>
    <scope>NUCLEOTIDE SEQUENCE [LARGE SCALE GENOMIC DNA]</scope>
    <source>
        <strain evidence="1 2">CCMEE 5330</strain>
    </source>
</reference>
<evidence type="ECO:0000313" key="1">
    <source>
        <dbReference type="EMBL" id="PMB48287.1"/>
    </source>
</evidence>
<accession>A0A2N6MNF4</accession>
<evidence type="ECO:0000313" key="2">
    <source>
        <dbReference type="Proteomes" id="UP000234966"/>
    </source>
</evidence>
<comment type="caution">
    <text evidence="1">The sequence shown here is derived from an EMBL/GenBank/DDBJ whole genome shotgun (WGS) entry which is preliminary data.</text>
</comment>
<dbReference type="Proteomes" id="UP000234966">
    <property type="component" value="Unassembled WGS sequence"/>
</dbReference>
<dbReference type="EMBL" id="NMQI01000031">
    <property type="protein sequence ID" value="PMB48287.1"/>
    <property type="molecule type" value="Genomic_DNA"/>
</dbReference>
<sequence length="203" mass="22762">MRQLHPVGQRERFVRRGVYRRLADDLIVERWTLHTLDGAYLARVDQDNPTGGFRLYEALFDAEGLPVRFNQEVFRTGSPRTRIHRVFVDGVMQTTVGRGEQAEAEEHTLPASAIPTDWPWIVQGLALYAAVRLGWHAVFDVAVGDVWPVEVVTTHDGVQVMRVAGRRLWIDAQGVALAAEDGAHNRVYLDDGSSKSKAYASVE</sequence>
<name>A0A2N6MNF4_9CYAN</name>